<protein>
    <submittedName>
        <fullName evidence="1">10984_t:CDS:1</fullName>
    </submittedName>
</protein>
<dbReference type="Proteomes" id="UP000789702">
    <property type="component" value="Unassembled WGS sequence"/>
</dbReference>
<evidence type="ECO:0000313" key="1">
    <source>
        <dbReference type="EMBL" id="CAG8757740.1"/>
    </source>
</evidence>
<name>A0ACA9QMK6_9GLOM</name>
<reference evidence="1" key="1">
    <citation type="submission" date="2021-06" db="EMBL/GenBank/DDBJ databases">
        <authorList>
            <person name="Kallberg Y."/>
            <person name="Tangrot J."/>
            <person name="Rosling A."/>
        </authorList>
    </citation>
    <scope>NUCLEOTIDE SEQUENCE</scope>
    <source>
        <strain evidence="1">IL203A</strain>
    </source>
</reference>
<accession>A0ACA9QMK6</accession>
<dbReference type="EMBL" id="CAJVPU010049621">
    <property type="protein sequence ID" value="CAG8757740.1"/>
    <property type="molecule type" value="Genomic_DNA"/>
</dbReference>
<keyword evidence="2" id="KW-1185">Reference proteome</keyword>
<comment type="caution">
    <text evidence="1">The sequence shown here is derived from an EMBL/GenBank/DDBJ whole genome shotgun (WGS) entry which is preliminary data.</text>
</comment>
<gene>
    <name evidence="1" type="ORF">DHETER_LOCUS15061</name>
</gene>
<sequence>VNAYESLGQIFDDEKWGVREYENKQQTWVILNMSEDKEVECSRTNKKTSSNRSKLEIRWKCKEIIDAANHIS</sequence>
<feature type="non-terminal residue" evidence="1">
    <location>
        <position position="72"/>
    </location>
</feature>
<proteinExistence type="predicted"/>
<feature type="non-terminal residue" evidence="1">
    <location>
        <position position="1"/>
    </location>
</feature>
<evidence type="ECO:0000313" key="2">
    <source>
        <dbReference type="Proteomes" id="UP000789702"/>
    </source>
</evidence>
<organism evidence="1 2">
    <name type="scientific">Dentiscutata heterogama</name>
    <dbReference type="NCBI Taxonomy" id="1316150"/>
    <lineage>
        <taxon>Eukaryota</taxon>
        <taxon>Fungi</taxon>
        <taxon>Fungi incertae sedis</taxon>
        <taxon>Mucoromycota</taxon>
        <taxon>Glomeromycotina</taxon>
        <taxon>Glomeromycetes</taxon>
        <taxon>Diversisporales</taxon>
        <taxon>Gigasporaceae</taxon>
        <taxon>Dentiscutata</taxon>
    </lineage>
</organism>